<protein>
    <submittedName>
        <fullName evidence="3">Uncharacterized protein</fullName>
    </submittedName>
</protein>
<evidence type="ECO:0000256" key="1">
    <source>
        <dbReference type="SAM" id="MobiDB-lite"/>
    </source>
</evidence>
<name>A0ABU5GW68_9BACT</name>
<keyword evidence="4" id="KW-1185">Reference proteome</keyword>
<keyword evidence="2" id="KW-1133">Transmembrane helix</keyword>
<keyword evidence="2" id="KW-0472">Membrane</keyword>
<gene>
    <name evidence="3" type="ORF">SYV04_01110</name>
</gene>
<feature type="transmembrane region" description="Helical" evidence="2">
    <location>
        <begin position="116"/>
        <end position="136"/>
    </location>
</feature>
<dbReference type="Proteomes" id="UP001291309">
    <property type="component" value="Unassembled WGS sequence"/>
</dbReference>
<comment type="caution">
    <text evidence="3">The sequence shown here is derived from an EMBL/GenBank/DDBJ whole genome shotgun (WGS) entry which is preliminary data.</text>
</comment>
<dbReference type="Pfam" id="PF22503">
    <property type="entry name" value="DUF6992"/>
    <property type="match status" value="1"/>
</dbReference>
<dbReference type="RefSeq" id="WP_321543680.1">
    <property type="nucleotide sequence ID" value="NZ_JAXIVS010000001.1"/>
</dbReference>
<organism evidence="3 4">
    <name type="scientific">Hyalangium rubrum</name>
    <dbReference type="NCBI Taxonomy" id="3103134"/>
    <lineage>
        <taxon>Bacteria</taxon>
        <taxon>Pseudomonadati</taxon>
        <taxon>Myxococcota</taxon>
        <taxon>Myxococcia</taxon>
        <taxon>Myxococcales</taxon>
        <taxon>Cystobacterineae</taxon>
        <taxon>Archangiaceae</taxon>
        <taxon>Hyalangium</taxon>
    </lineage>
</organism>
<feature type="transmembrane region" description="Helical" evidence="2">
    <location>
        <begin position="148"/>
        <end position="168"/>
    </location>
</feature>
<reference evidence="3 4" key="1">
    <citation type="submission" date="2023-12" db="EMBL/GenBank/DDBJ databases">
        <title>the genome sequence of Hyalangium sp. s54d21.</title>
        <authorList>
            <person name="Zhang X."/>
        </authorList>
    </citation>
    <scope>NUCLEOTIDE SEQUENCE [LARGE SCALE GENOMIC DNA]</scope>
    <source>
        <strain evidence="4">s54d21</strain>
    </source>
</reference>
<evidence type="ECO:0000256" key="2">
    <source>
        <dbReference type="SAM" id="Phobius"/>
    </source>
</evidence>
<feature type="transmembrane region" description="Helical" evidence="2">
    <location>
        <begin position="44"/>
        <end position="64"/>
    </location>
</feature>
<feature type="region of interest" description="Disordered" evidence="1">
    <location>
        <begin position="1"/>
        <end position="26"/>
    </location>
</feature>
<dbReference type="InterPro" id="IPR054261">
    <property type="entry name" value="DUF6992"/>
</dbReference>
<dbReference type="EMBL" id="JAXIVS010000001">
    <property type="protein sequence ID" value="MDY7224954.1"/>
    <property type="molecule type" value="Genomic_DNA"/>
</dbReference>
<evidence type="ECO:0000313" key="3">
    <source>
        <dbReference type="EMBL" id="MDY7224954.1"/>
    </source>
</evidence>
<proteinExistence type="predicted"/>
<feature type="transmembrane region" description="Helical" evidence="2">
    <location>
        <begin position="70"/>
        <end position="90"/>
    </location>
</feature>
<evidence type="ECO:0000313" key="4">
    <source>
        <dbReference type="Proteomes" id="UP001291309"/>
    </source>
</evidence>
<accession>A0ABU5GW68</accession>
<sequence length="212" mass="22541">MRLSLASPTPRLPPPSAPRGPPPSPDLRRLNSQRLSEDARVLKLLGAVCTLGATVGGLGATAAARMRTRAFFQAAASVHVFVLGTALLGGRAVKAQELPRLGLRTTLRRSSLLQRLLWVGLGLDVATAALGAMLLLQRRGHTAWREGAGASLLLHGGALLIFDAGLFWRNAQHHRRVAELGRTSSGQVVVTKNVPPEPSYSTSFIAAWAEGR</sequence>
<keyword evidence="2" id="KW-0812">Transmembrane</keyword>
<feature type="compositionally biased region" description="Pro residues" evidence="1">
    <location>
        <begin position="10"/>
        <end position="25"/>
    </location>
</feature>